<evidence type="ECO:0000313" key="2">
    <source>
        <dbReference type="Proteomes" id="UP000265663"/>
    </source>
</evidence>
<dbReference type="Proteomes" id="UP000265663">
    <property type="component" value="Unassembled WGS sequence"/>
</dbReference>
<reference evidence="1 2" key="1">
    <citation type="journal article" date="2014" name="PLoS ONE">
        <title>De novo Genome Assembly of the Fungal Plant Pathogen Pyrenophora semeniperda.</title>
        <authorList>
            <person name="Soliai M.M."/>
            <person name="Meyer S.E."/>
            <person name="Udall J.A."/>
            <person name="Elzinga D.E."/>
            <person name="Hermansen R.A."/>
            <person name="Bodily P.M."/>
            <person name="Hart A.A."/>
            <person name="Coleman C.E."/>
        </authorList>
    </citation>
    <scope>NUCLEOTIDE SEQUENCE [LARGE SCALE GENOMIC DNA]</scope>
    <source>
        <strain evidence="1 2">CCB06</strain>
        <tissue evidence="1">Mycelium</tissue>
    </source>
</reference>
<keyword evidence="2" id="KW-1185">Reference proteome</keyword>
<accession>A0A3M7MGP2</accession>
<proteinExistence type="predicted"/>
<dbReference type="EMBL" id="KE747841">
    <property type="protein sequence ID" value="RMZ73701.1"/>
    <property type="molecule type" value="Genomic_DNA"/>
</dbReference>
<dbReference type="PANTHER" id="PTHR42085:SF1">
    <property type="entry name" value="F-BOX DOMAIN-CONTAINING PROTEIN"/>
    <property type="match status" value="1"/>
</dbReference>
<name>A0A3M7MGP2_9PLEO</name>
<organism evidence="1 2">
    <name type="scientific">Pyrenophora seminiperda CCB06</name>
    <dbReference type="NCBI Taxonomy" id="1302712"/>
    <lineage>
        <taxon>Eukaryota</taxon>
        <taxon>Fungi</taxon>
        <taxon>Dikarya</taxon>
        <taxon>Ascomycota</taxon>
        <taxon>Pezizomycotina</taxon>
        <taxon>Dothideomycetes</taxon>
        <taxon>Pleosporomycetidae</taxon>
        <taxon>Pleosporales</taxon>
        <taxon>Pleosporineae</taxon>
        <taxon>Pleosporaceae</taxon>
        <taxon>Pyrenophora</taxon>
    </lineage>
</organism>
<dbReference type="AlphaFoldDB" id="A0A3M7MGP2"/>
<sequence>MWSTLLEYHTRKVETFEERNPPAIMPSTPPKPTLLTLPSEIRNTIYAYALSHTNPVLATFDYVFPTRFEQTPIPKLYFQDQDILAYYPRPRDGPGRILEAEANQLRYVCRQLHVETNGLSLRYNDIVVWHVGRVGGGLAACSIFLSSIAPRHHKHLRTVSVMANWLEDGLFSEREIGKLVTGKLHPYLYEFCRNNTAATLESPFTELTMLRLPTHPQRQPRSPIPLLYELKEPKEIDVSTFYAQRIIMQEWLFASVSTYRSYAILTTLHRHILIHGLSSLQQRIADLVNLDLQLYHKYCSLLTDEEVGEQTYAYAGLVWEVSLEAEMELMNREHLEWLLCEDAKMYERVASSVRRWKGEVDGRIGRRRSEQWIRGRPWEV</sequence>
<evidence type="ECO:0000313" key="1">
    <source>
        <dbReference type="EMBL" id="RMZ73701.1"/>
    </source>
</evidence>
<dbReference type="InterPro" id="IPR038883">
    <property type="entry name" value="AN11006-like"/>
</dbReference>
<gene>
    <name evidence="1" type="ORF">GMOD_00009451</name>
</gene>
<dbReference type="OrthoDB" id="3694556at2759"/>
<dbReference type="PANTHER" id="PTHR42085">
    <property type="entry name" value="F-BOX DOMAIN-CONTAINING PROTEIN"/>
    <property type="match status" value="1"/>
</dbReference>
<protein>
    <submittedName>
        <fullName evidence="1">Uncharacterized protein</fullName>
    </submittedName>
</protein>